<keyword evidence="1" id="KW-0175">Coiled coil</keyword>
<feature type="coiled-coil region" evidence="1">
    <location>
        <begin position="9"/>
        <end position="36"/>
    </location>
</feature>
<evidence type="ECO:0000256" key="1">
    <source>
        <dbReference type="SAM" id="Coils"/>
    </source>
</evidence>
<feature type="domain" description="HTH cro/C1-type" evidence="2">
    <location>
        <begin position="23"/>
        <end position="64"/>
    </location>
</feature>
<dbReference type="RefSeq" id="WP_130243991.1">
    <property type="nucleotide sequence ID" value="NZ_PPUZ01000004.1"/>
</dbReference>
<evidence type="ECO:0000259" key="2">
    <source>
        <dbReference type="PROSITE" id="PS50943"/>
    </source>
</evidence>
<dbReference type="Gene3D" id="1.10.260.40">
    <property type="entry name" value="lambda repressor-like DNA-binding domains"/>
    <property type="match status" value="1"/>
</dbReference>
<organism evidence="3 4">
    <name type="scientific">Pseudoalteromonas rubra</name>
    <dbReference type="NCBI Taxonomy" id="43658"/>
    <lineage>
        <taxon>Bacteria</taxon>
        <taxon>Pseudomonadati</taxon>
        <taxon>Pseudomonadota</taxon>
        <taxon>Gammaproteobacteria</taxon>
        <taxon>Alteromonadales</taxon>
        <taxon>Pseudoalteromonadaceae</taxon>
        <taxon>Pseudoalteromonas</taxon>
    </lineage>
</organism>
<evidence type="ECO:0000313" key="4">
    <source>
        <dbReference type="Proteomes" id="UP000292345"/>
    </source>
</evidence>
<dbReference type="CDD" id="cd00093">
    <property type="entry name" value="HTH_XRE"/>
    <property type="match status" value="1"/>
</dbReference>
<name>A0A4Q7ENA0_9GAMM</name>
<sequence>MKNNNHIRNQKVNRMLRALQANLRNLRRDHKLSQAQLAAKLNVDQSTISNFESGRSVMTIEQIYHLHLMFGEDFNCPCIDFILGKDE</sequence>
<dbReference type="Pfam" id="PF01381">
    <property type="entry name" value="HTH_3"/>
    <property type="match status" value="1"/>
</dbReference>
<protein>
    <submittedName>
        <fullName evidence="3">XRE family transcriptional regulator</fullName>
    </submittedName>
</protein>
<proteinExistence type="predicted"/>
<accession>A0A4Q7ENA0</accession>
<dbReference type="EMBL" id="PPUZ01000004">
    <property type="protein sequence ID" value="RZM84933.1"/>
    <property type="molecule type" value="Genomic_DNA"/>
</dbReference>
<dbReference type="GO" id="GO:0003677">
    <property type="term" value="F:DNA binding"/>
    <property type="evidence" value="ECO:0007669"/>
    <property type="project" value="InterPro"/>
</dbReference>
<comment type="caution">
    <text evidence="3">The sequence shown here is derived from an EMBL/GenBank/DDBJ whole genome shotgun (WGS) entry which is preliminary data.</text>
</comment>
<gene>
    <name evidence="3" type="ORF">C3B51_02060</name>
</gene>
<dbReference type="SUPFAM" id="SSF47413">
    <property type="entry name" value="lambda repressor-like DNA-binding domains"/>
    <property type="match status" value="1"/>
</dbReference>
<dbReference type="InterPro" id="IPR001387">
    <property type="entry name" value="Cro/C1-type_HTH"/>
</dbReference>
<reference evidence="3 4" key="1">
    <citation type="submission" date="2018-01" db="EMBL/GenBank/DDBJ databases">
        <title>Co-occurrence of chitin degradation, pigmentation and bioactivity in marine Pseudoalteromonas.</title>
        <authorList>
            <person name="Paulsen S."/>
            <person name="Gram L."/>
            <person name="Machado H."/>
        </authorList>
    </citation>
    <scope>NUCLEOTIDE SEQUENCE [LARGE SCALE GENOMIC DNA]</scope>
    <source>
        <strain evidence="3 4">S1946</strain>
    </source>
</reference>
<evidence type="ECO:0000313" key="3">
    <source>
        <dbReference type="EMBL" id="RZM84933.1"/>
    </source>
</evidence>
<dbReference type="SMART" id="SM00530">
    <property type="entry name" value="HTH_XRE"/>
    <property type="match status" value="1"/>
</dbReference>
<dbReference type="AlphaFoldDB" id="A0A4Q7ENA0"/>
<dbReference type="PROSITE" id="PS50943">
    <property type="entry name" value="HTH_CROC1"/>
    <property type="match status" value="1"/>
</dbReference>
<dbReference type="InterPro" id="IPR010982">
    <property type="entry name" value="Lambda_DNA-bd_dom_sf"/>
</dbReference>
<dbReference type="Proteomes" id="UP000292345">
    <property type="component" value="Unassembled WGS sequence"/>
</dbReference>